<name>X1NF76_9ZZZZ</name>
<keyword evidence="1" id="KW-1133">Transmembrane helix</keyword>
<organism evidence="2">
    <name type="scientific">marine sediment metagenome</name>
    <dbReference type="NCBI Taxonomy" id="412755"/>
    <lineage>
        <taxon>unclassified sequences</taxon>
        <taxon>metagenomes</taxon>
        <taxon>ecological metagenomes</taxon>
    </lineage>
</organism>
<reference evidence="2" key="1">
    <citation type="journal article" date="2014" name="Front. Microbiol.">
        <title>High frequency of phylogenetically diverse reductive dehalogenase-homologous genes in deep subseafloor sedimentary metagenomes.</title>
        <authorList>
            <person name="Kawai M."/>
            <person name="Futagami T."/>
            <person name="Toyoda A."/>
            <person name="Takaki Y."/>
            <person name="Nishi S."/>
            <person name="Hori S."/>
            <person name="Arai W."/>
            <person name="Tsubouchi T."/>
            <person name="Morono Y."/>
            <person name="Uchiyama I."/>
            <person name="Ito T."/>
            <person name="Fujiyama A."/>
            <person name="Inagaki F."/>
            <person name="Takami H."/>
        </authorList>
    </citation>
    <scope>NUCLEOTIDE SEQUENCE</scope>
    <source>
        <strain evidence="2">Expedition CK06-06</strain>
    </source>
</reference>
<dbReference type="InterPro" id="IPR010620">
    <property type="entry name" value="SBBP_repeat"/>
</dbReference>
<feature type="non-terminal residue" evidence="2">
    <location>
        <position position="1"/>
    </location>
</feature>
<evidence type="ECO:0000256" key="1">
    <source>
        <dbReference type="SAM" id="Phobius"/>
    </source>
</evidence>
<feature type="transmembrane region" description="Helical" evidence="1">
    <location>
        <begin position="69"/>
        <end position="89"/>
    </location>
</feature>
<gene>
    <name evidence="2" type="ORF">S06H3_16600</name>
</gene>
<proteinExistence type="predicted"/>
<dbReference type="EMBL" id="BARV01008223">
    <property type="protein sequence ID" value="GAI17324.1"/>
    <property type="molecule type" value="Genomic_DNA"/>
</dbReference>
<accession>X1NF76</accession>
<keyword evidence="1" id="KW-0472">Membrane</keyword>
<protein>
    <submittedName>
        <fullName evidence="2">Uncharacterized protein</fullName>
    </submittedName>
</protein>
<evidence type="ECO:0000313" key="2">
    <source>
        <dbReference type="EMBL" id="GAI17324.1"/>
    </source>
</evidence>
<dbReference type="Pfam" id="PF06739">
    <property type="entry name" value="SBBP"/>
    <property type="match status" value="1"/>
</dbReference>
<comment type="caution">
    <text evidence="2">The sequence shown here is derived from an EMBL/GenBank/DDBJ whole genome shotgun (WGS) entry which is preliminary data.</text>
</comment>
<sequence>GSGSEIWTKQFGTSTYDEAYDVAVDTFDNVYVVGQTYGALPGQTSSGDGDAFLVKFVQPTPVGGTALPAPWIILATLIAIAAASVAVYWRKR</sequence>
<keyword evidence="1" id="KW-0812">Transmembrane</keyword>
<dbReference type="AlphaFoldDB" id="X1NF76"/>